<sequence length="484" mass="54825">MGHSIHQQAFTADQYARFNQRLEDELCLLPEYLTNPALDREVSSIGAELELYLVDAEWLPTPKNQWLLDQRNNPLLQPELNRYNLEFNLAPVASAGKSLSALQQQLDQEVALLRSLMMSKNARVVPIGILPTLTEYHLDSEFLTDRPRYHVLAEQLAAMREGAFEVDINGQDHLQMRSNEVTLEGANTSFQVHLRVPQSRFVDIFNAAQLVTPLVLALAANSPIFMGKRLWHETRIALFKQSIDSRNHLDTPWRQPARVNFGQGWLRNSVYELFAENVALYPPLLPQMPDCDELSKCKALQLHQGTIWAWNRPVLDTGNDPHLRIEFRTLPAGPTNIDMIANTAVLIGLTLALSETVNQTIAKLPFQYAEFNFYRCAQAGLNAKVLWPQQHQHQLTERRVIDVIADVLPLAADGLRSIGVDQQDIDRYLTVVERRLAAQQTGASWQLSMLERVDDSLSPIAKLAALVEQYTLNNITGYPVADWD</sequence>
<name>A0ABT7SWD5_9ALTE</name>
<dbReference type="Pfam" id="PF04107">
    <property type="entry name" value="GCS2"/>
    <property type="match status" value="1"/>
</dbReference>
<protein>
    <submittedName>
        <fullName evidence="1">Glutamate-cysteine ligase family protein</fullName>
    </submittedName>
</protein>
<dbReference type="GO" id="GO:0016874">
    <property type="term" value="F:ligase activity"/>
    <property type="evidence" value="ECO:0007669"/>
    <property type="project" value="UniProtKB-KW"/>
</dbReference>
<dbReference type="PANTHER" id="PTHR36510:SF3">
    <property type="entry name" value="CONSERVED PROTEIN"/>
    <property type="match status" value="1"/>
</dbReference>
<dbReference type="RefSeq" id="WP_289364781.1">
    <property type="nucleotide sequence ID" value="NZ_JAUCBP010000007.1"/>
</dbReference>
<keyword evidence="1" id="KW-0436">Ligase</keyword>
<keyword evidence="2" id="KW-1185">Reference proteome</keyword>
<dbReference type="Proteomes" id="UP001234343">
    <property type="component" value="Unassembled WGS sequence"/>
</dbReference>
<dbReference type="InterPro" id="IPR014746">
    <property type="entry name" value="Gln_synth/guanido_kin_cat_dom"/>
</dbReference>
<proteinExistence type="predicted"/>
<dbReference type="InterPro" id="IPR006336">
    <property type="entry name" value="GCS2"/>
</dbReference>
<dbReference type="PANTHER" id="PTHR36510">
    <property type="entry name" value="GLUTAMATE--CYSTEINE LIGASE 2-RELATED"/>
    <property type="match status" value="1"/>
</dbReference>
<dbReference type="Gene3D" id="3.30.590.20">
    <property type="match status" value="1"/>
</dbReference>
<evidence type="ECO:0000313" key="2">
    <source>
        <dbReference type="Proteomes" id="UP001234343"/>
    </source>
</evidence>
<accession>A0ABT7SWD5</accession>
<dbReference type="SUPFAM" id="SSF55931">
    <property type="entry name" value="Glutamine synthetase/guanido kinase"/>
    <property type="match status" value="1"/>
</dbReference>
<dbReference type="InterPro" id="IPR050141">
    <property type="entry name" value="GCL_type2/YbdK_subfam"/>
</dbReference>
<reference evidence="1 2" key="1">
    <citation type="submission" date="2023-06" db="EMBL/GenBank/DDBJ databases">
        <title>Alteromonas sp. ASW11-36 isolated from intertidal sand.</title>
        <authorList>
            <person name="Li Y."/>
        </authorList>
    </citation>
    <scope>NUCLEOTIDE SEQUENCE [LARGE SCALE GENOMIC DNA]</scope>
    <source>
        <strain evidence="1 2">ASW11-36</strain>
    </source>
</reference>
<gene>
    <name evidence="1" type="ORF">QTP81_07735</name>
</gene>
<evidence type="ECO:0000313" key="1">
    <source>
        <dbReference type="EMBL" id="MDM7860484.1"/>
    </source>
</evidence>
<organism evidence="1 2">
    <name type="scientific">Alteromonas arenosi</name>
    <dbReference type="NCBI Taxonomy" id="3055817"/>
    <lineage>
        <taxon>Bacteria</taxon>
        <taxon>Pseudomonadati</taxon>
        <taxon>Pseudomonadota</taxon>
        <taxon>Gammaproteobacteria</taxon>
        <taxon>Alteromonadales</taxon>
        <taxon>Alteromonadaceae</taxon>
        <taxon>Alteromonas/Salinimonas group</taxon>
        <taxon>Alteromonas</taxon>
    </lineage>
</organism>
<comment type="caution">
    <text evidence="1">The sequence shown here is derived from an EMBL/GenBank/DDBJ whole genome shotgun (WGS) entry which is preliminary data.</text>
</comment>
<dbReference type="EMBL" id="JAUCBP010000007">
    <property type="protein sequence ID" value="MDM7860484.1"/>
    <property type="molecule type" value="Genomic_DNA"/>
</dbReference>